<feature type="region of interest" description="Disordered" evidence="1">
    <location>
        <begin position="212"/>
        <end position="236"/>
    </location>
</feature>
<reference evidence="2" key="1">
    <citation type="submission" date="2018-11" db="EMBL/GenBank/DDBJ databases">
        <authorList>
            <person name="Alioto T."/>
            <person name="Alioto T."/>
        </authorList>
    </citation>
    <scope>NUCLEOTIDE SEQUENCE</scope>
</reference>
<accession>A0A8B6F0B6</accession>
<organism evidence="2 3">
    <name type="scientific">Mytilus galloprovincialis</name>
    <name type="common">Mediterranean mussel</name>
    <dbReference type="NCBI Taxonomy" id="29158"/>
    <lineage>
        <taxon>Eukaryota</taxon>
        <taxon>Metazoa</taxon>
        <taxon>Spiralia</taxon>
        <taxon>Lophotrochozoa</taxon>
        <taxon>Mollusca</taxon>
        <taxon>Bivalvia</taxon>
        <taxon>Autobranchia</taxon>
        <taxon>Pteriomorphia</taxon>
        <taxon>Mytilida</taxon>
        <taxon>Mytiloidea</taxon>
        <taxon>Mytilidae</taxon>
        <taxon>Mytilinae</taxon>
        <taxon>Mytilus</taxon>
    </lineage>
</organism>
<protein>
    <submittedName>
        <fullName evidence="2">Uncharacterized protein</fullName>
    </submittedName>
</protein>
<dbReference type="AlphaFoldDB" id="A0A8B6F0B6"/>
<sequence>MASINVPASEIVCVSLFKDKRIVLAPYAFPLAGIETFSQILESLYVASIRDTLNTRFNEPITIGDKTLIKCYVSSSSNGGKIEMNTSLKAIDAVKMFVNSLCSHPCSRVNRGTFVDETNTYTFSCYNTSILSVNNGEELRECYARLGAFLVVRNGNRYRCVKHTLYDRTARIVFVYVTPYRTFTTEPSICDVCSGTFTIALFVAQGENYQKAQERTPPGSDYLAGDTSTQREKTSSSRDCKFMIDSRIKNQFARYSIRLQKTSLMTLQTDRLKRPK</sequence>
<dbReference type="OrthoDB" id="2306802at2759"/>
<dbReference type="EMBL" id="UYJE01006065">
    <property type="protein sequence ID" value="VDI42693.1"/>
    <property type="molecule type" value="Genomic_DNA"/>
</dbReference>
<dbReference type="Proteomes" id="UP000596742">
    <property type="component" value="Unassembled WGS sequence"/>
</dbReference>
<evidence type="ECO:0000313" key="2">
    <source>
        <dbReference type="EMBL" id="VDI42693.1"/>
    </source>
</evidence>
<keyword evidence="3" id="KW-1185">Reference proteome</keyword>
<evidence type="ECO:0000313" key="3">
    <source>
        <dbReference type="Proteomes" id="UP000596742"/>
    </source>
</evidence>
<comment type="caution">
    <text evidence="2">The sequence shown here is derived from an EMBL/GenBank/DDBJ whole genome shotgun (WGS) entry which is preliminary data.</text>
</comment>
<name>A0A8B6F0B6_MYTGA</name>
<proteinExistence type="predicted"/>
<gene>
    <name evidence="2" type="ORF">MGAL_10B077766</name>
</gene>
<evidence type="ECO:0000256" key="1">
    <source>
        <dbReference type="SAM" id="MobiDB-lite"/>
    </source>
</evidence>